<feature type="non-terminal residue" evidence="2">
    <location>
        <position position="188"/>
    </location>
</feature>
<reference evidence="2 3" key="1">
    <citation type="journal article" date="2023" name="Sci. Data">
        <title>Genome assembly of the Korean intertidal mud-creeper Batillaria attramentaria.</title>
        <authorList>
            <person name="Patra A.K."/>
            <person name="Ho P.T."/>
            <person name="Jun S."/>
            <person name="Lee S.J."/>
            <person name="Kim Y."/>
            <person name="Won Y.J."/>
        </authorList>
    </citation>
    <scope>NUCLEOTIDE SEQUENCE [LARGE SCALE GENOMIC DNA]</scope>
    <source>
        <strain evidence="2">Wonlab-2016</strain>
    </source>
</reference>
<sequence>HQENHRQGGRVGGLQVFEADECSGSLADYPDPDSDYTSDYDEDYGDKMMMGMSRRGVDRLTPEEATRLRERVKGLYAMLKENPTLMRRRLLAGSKKPHIPPHHATQLHLHNNEKRSFNVRRAEPVCPSHTEWRLLHEARDINDTQVEVFQPSDGSNGHQWFYTTTCDTQLQELSSGDCPRCCRGINKH</sequence>
<dbReference type="Gene3D" id="2.10.90.10">
    <property type="entry name" value="Cystine-knot cytokines"/>
    <property type="match status" value="1"/>
</dbReference>
<dbReference type="Proteomes" id="UP001519460">
    <property type="component" value="Unassembled WGS sequence"/>
</dbReference>
<dbReference type="InterPro" id="IPR029034">
    <property type="entry name" value="Cystine-knot_cytokine"/>
</dbReference>
<organism evidence="2 3">
    <name type="scientific">Batillaria attramentaria</name>
    <dbReference type="NCBI Taxonomy" id="370345"/>
    <lineage>
        <taxon>Eukaryota</taxon>
        <taxon>Metazoa</taxon>
        <taxon>Spiralia</taxon>
        <taxon>Lophotrochozoa</taxon>
        <taxon>Mollusca</taxon>
        <taxon>Gastropoda</taxon>
        <taxon>Caenogastropoda</taxon>
        <taxon>Sorbeoconcha</taxon>
        <taxon>Cerithioidea</taxon>
        <taxon>Batillariidae</taxon>
        <taxon>Batillaria</taxon>
    </lineage>
</organism>
<name>A0ABD0LU00_9CAEN</name>
<evidence type="ECO:0000313" key="3">
    <source>
        <dbReference type="Proteomes" id="UP001519460"/>
    </source>
</evidence>
<evidence type="ECO:0000256" key="1">
    <source>
        <dbReference type="SAM" id="MobiDB-lite"/>
    </source>
</evidence>
<protein>
    <submittedName>
        <fullName evidence="2">Uncharacterized protein</fullName>
    </submittedName>
</protein>
<gene>
    <name evidence="2" type="ORF">BaRGS_00005715</name>
</gene>
<dbReference type="AlphaFoldDB" id="A0ABD0LU00"/>
<dbReference type="EMBL" id="JACVVK020000022">
    <property type="protein sequence ID" value="KAK7503089.1"/>
    <property type="molecule type" value="Genomic_DNA"/>
</dbReference>
<feature type="region of interest" description="Disordered" evidence="1">
    <location>
        <begin position="22"/>
        <end position="44"/>
    </location>
</feature>
<feature type="non-terminal residue" evidence="2">
    <location>
        <position position="1"/>
    </location>
</feature>
<keyword evidence="3" id="KW-1185">Reference proteome</keyword>
<proteinExistence type="predicted"/>
<comment type="caution">
    <text evidence="2">The sequence shown here is derived from an EMBL/GenBank/DDBJ whole genome shotgun (WGS) entry which is preliminary data.</text>
</comment>
<accession>A0ABD0LU00</accession>
<dbReference type="SUPFAM" id="SSF57501">
    <property type="entry name" value="Cystine-knot cytokines"/>
    <property type="match status" value="1"/>
</dbReference>
<evidence type="ECO:0000313" key="2">
    <source>
        <dbReference type="EMBL" id="KAK7503089.1"/>
    </source>
</evidence>
<dbReference type="PROSITE" id="PS50270">
    <property type="entry name" value="NGF_2"/>
    <property type="match status" value="1"/>
</dbReference>
<feature type="compositionally biased region" description="Acidic residues" evidence="1">
    <location>
        <begin position="30"/>
        <end position="44"/>
    </location>
</feature>